<reference evidence="4 5" key="1">
    <citation type="submission" date="2023-07" db="EMBL/GenBank/DDBJ databases">
        <title>Genomic Encyclopedia of Type Strains, Phase IV (KMG-IV): sequencing the most valuable type-strain genomes for metagenomic binning, comparative biology and taxonomic classification.</title>
        <authorList>
            <person name="Goeker M."/>
        </authorList>
    </citation>
    <scope>NUCLEOTIDE SEQUENCE [LARGE SCALE GENOMIC DNA]</scope>
    <source>
        <strain evidence="4 5">DSM 19619</strain>
    </source>
</reference>
<evidence type="ECO:0000259" key="2">
    <source>
        <dbReference type="PROSITE" id="PS50404"/>
    </source>
</evidence>
<protein>
    <submittedName>
        <fullName evidence="4">Glutathione S-transferase</fullName>
        <ecNumber evidence="4">2.5.1.18</ecNumber>
    </submittedName>
</protein>
<dbReference type="EMBL" id="JAUSVX010000001">
    <property type="protein sequence ID" value="MDQ0467438.1"/>
    <property type="molecule type" value="Genomic_DNA"/>
</dbReference>
<keyword evidence="4" id="KW-0808">Transferase</keyword>
<feature type="domain" description="GST C-terminal" evidence="3">
    <location>
        <begin position="88"/>
        <end position="222"/>
    </location>
</feature>
<evidence type="ECO:0000313" key="5">
    <source>
        <dbReference type="Proteomes" id="UP001242480"/>
    </source>
</evidence>
<dbReference type="EC" id="2.5.1.18" evidence="4"/>
<evidence type="ECO:0000259" key="3">
    <source>
        <dbReference type="PROSITE" id="PS50405"/>
    </source>
</evidence>
<comment type="subunit">
    <text evidence="1">Homodimer.</text>
</comment>
<sequence length="230" mass="25914">MPSLHHHPLDPHSRFIRLVLNEIGLDVDLVEEKPWEREERFLHLNPAGLLPVLVEDGGLVVPGVSAIAEYLDEAHGAGLGEHRLLSLDTATRVETRRLADWFLTKFHAEVSDYLVTEKILKRFMPEDAGGGAPDTSAIRAAKTNVRYHLRYLGYLARRRNWLAGDRLSYADLAAAAQLSVVDYLGDVPWAEDDTAKDWYARIKSRPSFRPLLNEMVRGTTPSSTYANLDF</sequence>
<evidence type="ECO:0000256" key="1">
    <source>
        <dbReference type="ARBA" id="ARBA00011738"/>
    </source>
</evidence>
<name>A0ABU0IZJ0_9HYPH</name>
<dbReference type="Proteomes" id="UP001242480">
    <property type="component" value="Unassembled WGS sequence"/>
</dbReference>
<organism evidence="4 5">
    <name type="scientific">Labrys wisconsinensis</name>
    <dbReference type="NCBI Taxonomy" id="425677"/>
    <lineage>
        <taxon>Bacteria</taxon>
        <taxon>Pseudomonadati</taxon>
        <taxon>Pseudomonadota</taxon>
        <taxon>Alphaproteobacteria</taxon>
        <taxon>Hyphomicrobiales</taxon>
        <taxon>Xanthobacteraceae</taxon>
        <taxon>Labrys</taxon>
    </lineage>
</organism>
<comment type="caution">
    <text evidence="4">The sequence shown here is derived from an EMBL/GenBank/DDBJ whole genome shotgun (WGS) entry which is preliminary data.</text>
</comment>
<gene>
    <name evidence="4" type="ORF">QO011_000433</name>
</gene>
<dbReference type="InterPro" id="IPR004046">
    <property type="entry name" value="GST_C"/>
</dbReference>
<feature type="domain" description="GST N-terminal" evidence="2">
    <location>
        <begin position="1"/>
        <end position="79"/>
    </location>
</feature>
<dbReference type="InterPro" id="IPR010987">
    <property type="entry name" value="Glutathione-S-Trfase_C-like"/>
</dbReference>
<dbReference type="Gene3D" id="3.40.30.10">
    <property type="entry name" value="Glutaredoxin"/>
    <property type="match status" value="1"/>
</dbReference>
<proteinExistence type="predicted"/>
<dbReference type="CDD" id="cd00570">
    <property type="entry name" value="GST_N_family"/>
    <property type="match status" value="1"/>
</dbReference>
<dbReference type="PROSITE" id="PS50404">
    <property type="entry name" value="GST_NTER"/>
    <property type="match status" value="1"/>
</dbReference>
<dbReference type="SFLD" id="SFLDS00019">
    <property type="entry name" value="Glutathione_Transferase_(cytos"/>
    <property type="match status" value="1"/>
</dbReference>
<dbReference type="GO" id="GO:0004364">
    <property type="term" value="F:glutathione transferase activity"/>
    <property type="evidence" value="ECO:0007669"/>
    <property type="project" value="UniProtKB-EC"/>
</dbReference>
<dbReference type="PROSITE" id="PS50405">
    <property type="entry name" value="GST_CTER"/>
    <property type="match status" value="1"/>
</dbReference>
<dbReference type="InterPro" id="IPR036249">
    <property type="entry name" value="Thioredoxin-like_sf"/>
</dbReference>
<dbReference type="SUPFAM" id="SSF52833">
    <property type="entry name" value="Thioredoxin-like"/>
    <property type="match status" value="1"/>
</dbReference>
<dbReference type="Pfam" id="PF00043">
    <property type="entry name" value="GST_C"/>
    <property type="match status" value="1"/>
</dbReference>
<dbReference type="CDD" id="cd00299">
    <property type="entry name" value="GST_C_family"/>
    <property type="match status" value="1"/>
</dbReference>
<dbReference type="RefSeq" id="WP_307267038.1">
    <property type="nucleotide sequence ID" value="NZ_JAUSVX010000001.1"/>
</dbReference>
<dbReference type="InterPro" id="IPR004045">
    <property type="entry name" value="Glutathione_S-Trfase_N"/>
</dbReference>
<dbReference type="InterPro" id="IPR036282">
    <property type="entry name" value="Glutathione-S-Trfase_C_sf"/>
</dbReference>
<dbReference type="SUPFAM" id="SSF47616">
    <property type="entry name" value="GST C-terminal domain-like"/>
    <property type="match status" value="1"/>
</dbReference>
<dbReference type="PANTHER" id="PTHR43969">
    <property type="entry name" value="GLUTATHIONE S TRANSFERASE D10, ISOFORM A-RELATED"/>
    <property type="match status" value="1"/>
</dbReference>
<dbReference type="Gene3D" id="1.20.1050.10">
    <property type="match status" value="1"/>
</dbReference>
<keyword evidence="5" id="KW-1185">Reference proteome</keyword>
<accession>A0ABU0IZJ0</accession>
<dbReference type="SFLD" id="SFLDG00358">
    <property type="entry name" value="Main_(cytGST)"/>
    <property type="match status" value="1"/>
</dbReference>
<dbReference type="Pfam" id="PF13409">
    <property type="entry name" value="GST_N_2"/>
    <property type="match status" value="1"/>
</dbReference>
<evidence type="ECO:0000313" key="4">
    <source>
        <dbReference type="EMBL" id="MDQ0467438.1"/>
    </source>
</evidence>
<dbReference type="InterPro" id="IPR040079">
    <property type="entry name" value="Glutathione_S-Trfase"/>
</dbReference>
<dbReference type="PANTHER" id="PTHR43969:SF9">
    <property type="entry name" value="GLUTATHIONE S TRANSFERASE D10, ISOFORM A-RELATED"/>
    <property type="match status" value="1"/>
</dbReference>